<evidence type="ECO:0000313" key="2">
    <source>
        <dbReference type="EMBL" id="KMU79973.1"/>
    </source>
</evidence>
<dbReference type="Proteomes" id="UP000054559">
    <property type="component" value="Unassembled WGS sequence"/>
</dbReference>
<dbReference type="EMBL" id="DS268181">
    <property type="protein sequence ID" value="KMU79973.1"/>
    <property type="molecule type" value="Genomic_DNA"/>
</dbReference>
<evidence type="ECO:0000313" key="3">
    <source>
        <dbReference type="Proteomes" id="UP000054559"/>
    </source>
</evidence>
<gene>
    <name evidence="2" type="ORF">CISG_08133</name>
</gene>
<protein>
    <submittedName>
        <fullName evidence="2">Uncharacterized protein</fullName>
    </submittedName>
</protein>
<feature type="compositionally biased region" description="Polar residues" evidence="1">
    <location>
        <begin position="49"/>
        <end position="63"/>
    </location>
</feature>
<organism evidence="2 3">
    <name type="scientific">Coccidioides immitis RMSCC 3703</name>
    <dbReference type="NCBI Taxonomy" id="454286"/>
    <lineage>
        <taxon>Eukaryota</taxon>
        <taxon>Fungi</taxon>
        <taxon>Dikarya</taxon>
        <taxon>Ascomycota</taxon>
        <taxon>Pezizomycotina</taxon>
        <taxon>Eurotiomycetes</taxon>
        <taxon>Eurotiomycetidae</taxon>
        <taxon>Onygenales</taxon>
        <taxon>Onygenaceae</taxon>
        <taxon>Coccidioides</taxon>
    </lineage>
</organism>
<dbReference type="AlphaFoldDB" id="A0A0J8R891"/>
<feature type="region of interest" description="Disordered" evidence="1">
    <location>
        <begin position="1"/>
        <end position="63"/>
    </location>
</feature>
<proteinExistence type="predicted"/>
<name>A0A0J8R891_COCIT</name>
<sequence length="200" mass="21977">MERRGKVHETEKGQDSQGRVQYDFARPSRWFTGEQDAVDGDEGRLWSSPHRTTSDEPQNPSITQVDDRSVLREMASFVQPCCASCMRGALPGARSPALGTAPGLQADCGRTARGIRLANFDFVSAGPVVLQPTHGILSHPAAFPSSLACLRVSPRFSDRRLDWPKRNPPSAVFKGFVTRSGFQRLPSPVPDHRRPQEAAV</sequence>
<evidence type="ECO:0000256" key="1">
    <source>
        <dbReference type="SAM" id="MobiDB-lite"/>
    </source>
</evidence>
<feature type="compositionally biased region" description="Basic and acidic residues" evidence="1">
    <location>
        <begin position="1"/>
        <end position="14"/>
    </location>
</feature>
<accession>A0A0J8R891</accession>
<reference evidence="3" key="1">
    <citation type="journal article" date="2010" name="Genome Res.">
        <title>Population genomic sequencing of Coccidioides fungi reveals recent hybridization and transposon control.</title>
        <authorList>
            <person name="Neafsey D.E."/>
            <person name="Barker B.M."/>
            <person name="Sharpton T.J."/>
            <person name="Stajich J.E."/>
            <person name="Park D.J."/>
            <person name="Whiston E."/>
            <person name="Hung C.-Y."/>
            <person name="McMahan C."/>
            <person name="White J."/>
            <person name="Sykes S."/>
            <person name="Heiman D."/>
            <person name="Young S."/>
            <person name="Zeng Q."/>
            <person name="Abouelleil A."/>
            <person name="Aftuck L."/>
            <person name="Bessette D."/>
            <person name="Brown A."/>
            <person name="FitzGerald M."/>
            <person name="Lui A."/>
            <person name="Macdonald J.P."/>
            <person name="Priest M."/>
            <person name="Orbach M.J."/>
            <person name="Galgiani J.N."/>
            <person name="Kirkland T.N."/>
            <person name="Cole G.T."/>
            <person name="Birren B.W."/>
            <person name="Henn M.R."/>
            <person name="Taylor J.W."/>
            <person name="Rounsley S.D."/>
        </authorList>
    </citation>
    <scope>NUCLEOTIDE SEQUENCE [LARGE SCALE GENOMIC DNA]</scope>
    <source>
        <strain evidence="3">RMSCC 3703</strain>
    </source>
</reference>